<dbReference type="PANTHER" id="PTHR33619:SF3">
    <property type="entry name" value="POLYSACCHARIDE EXPORT PROTEIN GFCE-RELATED"/>
    <property type="match status" value="1"/>
</dbReference>
<dbReference type="InterPro" id="IPR049712">
    <property type="entry name" value="Poly_export"/>
</dbReference>
<sequence>MKISVIVTRFIASGALAASLGACAMAPAAGPSARAVGRLEEQGLAEGAIQVIDVTDAVARTVLASNRQSLFSEELGDGQPIGSVIGRGDVLDIAIWEAPPAALFGSVGAESRLSSPTASASSALSGGTTARGTSLPEQMVDSDGQITIPFVGTVRAADRTPQDIAREISARLRGKAHQPQTVVRLIRNAAATVTVVGDVATSARVPLTARGERILDVLASAGGVRQPVGKMTIQITRGMKVSALPLESVIRDPRQNVRLRPDDVMTVLFQPFSFTALGATGRNEEIPFEATGVTMAQALGRVAGLQDARADVKGVFIFRLEDPAALDPATRAGARLTPDGKVPVIYRLNMKDPATFFIAQSFPIRDKDVLYVSNAPLADIQKFVNVIYSTLLPVATTATAMSNNN</sequence>
<dbReference type="OrthoDB" id="7198507at2"/>
<reference evidence="20" key="1">
    <citation type="journal article" date="2017" name="J. Biotechnol.">
        <title>Complete genome sequence of Novosphingobium resinovorum SA1, a versatile xenobiotic-degrading bacterium capable of utilizing sulfanilic acid.</title>
        <authorList>
            <person name="Hegedus B."/>
            <person name="Kos P.B."/>
            <person name="Balint B."/>
            <person name="Maroti G."/>
            <person name="Gan H.M."/>
            <person name="Perei K."/>
            <person name="Rakhely G."/>
        </authorList>
    </citation>
    <scope>NUCLEOTIDE SEQUENCE [LARGE SCALE GENOMIC DNA]</scope>
    <source>
        <strain evidence="20">SA1</strain>
    </source>
</reference>
<evidence type="ECO:0000256" key="14">
    <source>
        <dbReference type="ARBA" id="ARBA00023288"/>
    </source>
</evidence>
<keyword evidence="14" id="KW-0449">Lipoprotein</keyword>
<dbReference type="PROSITE" id="PS51257">
    <property type="entry name" value="PROKAR_LIPOPROTEIN"/>
    <property type="match status" value="1"/>
</dbReference>
<dbReference type="InterPro" id="IPR003715">
    <property type="entry name" value="Poly_export_N"/>
</dbReference>
<evidence type="ECO:0000256" key="15">
    <source>
        <dbReference type="SAM" id="MobiDB-lite"/>
    </source>
</evidence>
<gene>
    <name evidence="19" type="ORF">BES08_12485</name>
</gene>
<dbReference type="AlphaFoldDB" id="A0A1D8A952"/>
<evidence type="ECO:0000256" key="1">
    <source>
        <dbReference type="ARBA" id="ARBA00004571"/>
    </source>
</evidence>
<dbReference type="GO" id="GO:0015288">
    <property type="term" value="F:porin activity"/>
    <property type="evidence" value="ECO:0007669"/>
    <property type="project" value="UniProtKB-KW"/>
</dbReference>
<evidence type="ECO:0000259" key="18">
    <source>
        <dbReference type="Pfam" id="PF22461"/>
    </source>
</evidence>
<feature type="signal peptide" evidence="16">
    <location>
        <begin position="1"/>
        <end position="17"/>
    </location>
</feature>
<evidence type="ECO:0000256" key="8">
    <source>
        <dbReference type="ARBA" id="ARBA00023047"/>
    </source>
</evidence>
<dbReference type="Pfam" id="PF02563">
    <property type="entry name" value="Poly_export"/>
    <property type="match status" value="1"/>
</dbReference>
<feature type="compositionally biased region" description="Low complexity" evidence="15">
    <location>
        <begin position="116"/>
        <end position="135"/>
    </location>
</feature>
<evidence type="ECO:0000256" key="9">
    <source>
        <dbReference type="ARBA" id="ARBA00023065"/>
    </source>
</evidence>
<dbReference type="InterPro" id="IPR054765">
    <property type="entry name" value="SLBB_dom"/>
</dbReference>
<dbReference type="Proteomes" id="UP000094626">
    <property type="component" value="Chromosome"/>
</dbReference>
<keyword evidence="5" id="KW-0762">Sugar transport</keyword>
<accession>A0A1D8A952</accession>
<evidence type="ECO:0000256" key="3">
    <source>
        <dbReference type="ARBA" id="ARBA00022448"/>
    </source>
</evidence>
<comment type="subcellular location">
    <subcellularLocation>
        <location evidence="1">Cell outer membrane</location>
        <topology evidence="1">Multi-pass membrane protein</topology>
    </subcellularLocation>
</comment>
<feature type="domain" description="Polysaccharide export protein N-terminal" evidence="17">
    <location>
        <begin position="84"/>
        <end position="185"/>
    </location>
</feature>
<dbReference type="GO" id="GO:0015159">
    <property type="term" value="F:polysaccharide transmembrane transporter activity"/>
    <property type="evidence" value="ECO:0007669"/>
    <property type="project" value="InterPro"/>
</dbReference>
<evidence type="ECO:0000256" key="7">
    <source>
        <dbReference type="ARBA" id="ARBA00022729"/>
    </source>
</evidence>
<proteinExistence type="inferred from homology"/>
<keyword evidence="3" id="KW-0813">Transport</keyword>
<evidence type="ECO:0000256" key="13">
    <source>
        <dbReference type="ARBA" id="ARBA00023237"/>
    </source>
</evidence>
<evidence type="ECO:0000256" key="2">
    <source>
        <dbReference type="ARBA" id="ARBA00009450"/>
    </source>
</evidence>
<evidence type="ECO:0000256" key="10">
    <source>
        <dbReference type="ARBA" id="ARBA00023114"/>
    </source>
</evidence>
<keyword evidence="10" id="KW-0626">Porin</keyword>
<dbReference type="KEGG" id="nre:BES08_12485"/>
<dbReference type="RefSeq" id="WP_069709238.1">
    <property type="nucleotide sequence ID" value="NZ_CP017075.1"/>
</dbReference>
<keyword evidence="6" id="KW-0812">Transmembrane</keyword>
<keyword evidence="13" id="KW-0998">Cell outer membrane</keyword>
<keyword evidence="4" id="KW-1134">Transmembrane beta strand</keyword>
<evidence type="ECO:0000256" key="11">
    <source>
        <dbReference type="ARBA" id="ARBA00023136"/>
    </source>
</evidence>
<comment type="similarity">
    <text evidence="2">Belongs to the BexD/CtrA/VexA family.</text>
</comment>
<protein>
    <submittedName>
        <fullName evidence="19">Capsular biosynthesis protein</fullName>
    </submittedName>
</protein>
<keyword evidence="9" id="KW-0406">Ion transport</keyword>
<evidence type="ECO:0000256" key="5">
    <source>
        <dbReference type="ARBA" id="ARBA00022597"/>
    </source>
</evidence>
<dbReference type="GO" id="GO:0006811">
    <property type="term" value="P:monoatomic ion transport"/>
    <property type="evidence" value="ECO:0007669"/>
    <property type="project" value="UniProtKB-KW"/>
</dbReference>
<dbReference type="GO" id="GO:0009279">
    <property type="term" value="C:cell outer membrane"/>
    <property type="evidence" value="ECO:0007669"/>
    <property type="project" value="UniProtKB-SubCell"/>
</dbReference>
<feature type="chain" id="PRO_5009104833" evidence="16">
    <location>
        <begin position="18"/>
        <end position="405"/>
    </location>
</feature>
<evidence type="ECO:0000313" key="20">
    <source>
        <dbReference type="Proteomes" id="UP000094626"/>
    </source>
</evidence>
<feature type="region of interest" description="Disordered" evidence="15">
    <location>
        <begin position="116"/>
        <end position="137"/>
    </location>
</feature>
<evidence type="ECO:0000256" key="4">
    <source>
        <dbReference type="ARBA" id="ARBA00022452"/>
    </source>
</evidence>
<keyword evidence="7 16" id="KW-0732">Signal</keyword>
<evidence type="ECO:0000313" key="19">
    <source>
        <dbReference type="EMBL" id="AOR78651.1"/>
    </source>
</evidence>
<keyword evidence="12" id="KW-0564">Palmitate</keyword>
<dbReference type="GO" id="GO:0046930">
    <property type="term" value="C:pore complex"/>
    <property type="evidence" value="ECO:0007669"/>
    <property type="project" value="UniProtKB-KW"/>
</dbReference>
<keyword evidence="8" id="KW-0625">Polysaccharide transport</keyword>
<dbReference type="PANTHER" id="PTHR33619">
    <property type="entry name" value="POLYSACCHARIDE EXPORT PROTEIN GFCE-RELATED"/>
    <property type="match status" value="1"/>
</dbReference>
<dbReference type="Gene3D" id="3.10.560.10">
    <property type="entry name" value="Outer membrane lipoprotein wza domain like"/>
    <property type="match status" value="2"/>
</dbReference>
<organism evidence="19 20">
    <name type="scientific">Novosphingobium resinovorum</name>
    <dbReference type="NCBI Taxonomy" id="158500"/>
    <lineage>
        <taxon>Bacteria</taxon>
        <taxon>Pseudomonadati</taxon>
        <taxon>Pseudomonadota</taxon>
        <taxon>Alphaproteobacteria</taxon>
        <taxon>Sphingomonadales</taxon>
        <taxon>Sphingomonadaceae</taxon>
        <taxon>Novosphingobium</taxon>
    </lineage>
</organism>
<evidence type="ECO:0000256" key="16">
    <source>
        <dbReference type="SAM" id="SignalP"/>
    </source>
</evidence>
<dbReference type="Pfam" id="PF22461">
    <property type="entry name" value="SLBB_2"/>
    <property type="match status" value="1"/>
</dbReference>
<keyword evidence="11" id="KW-0472">Membrane</keyword>
<dbReference type="EMBL" id="CP017075">
    <property type="protein sequence ID" value="AOR78651.1"/>
    <property type="molecule type" value="Genomic_DNA"/>
</dbReference>
<feature type="domain" description="SLBB" evidence="18">
    <location>
        <begin position="278"/>
        <end position="372"/>
    </location>
</feature>
<dbReference type="Gene3D" id="3.30.1950.10">
    <property type="entry name" value="wza like domain"/>
    <property type="match status" value="1"/>
</dbReference>
<evidence type="ECO:0000259" key="17">
    <source>
        <dbReference type="Pfam" id="PF02563"/>
    </source>
</evidence>
<keyword evidence="20" id="KW-1185">Reference proteome</keyword>
<name>A0A1D8A952_9SPHN</name>
<evidence type="ECO:0000256" key="12">
    <source>
        <dbReference type="ARBA" id="ARBA00023139"/>
    </source>
</evidence>
<evidence type="ECO:0000256" key="6">
    <source>
        <dbReference type="ARBA" id="ARBA00022692"/>
    </source>
</evidence>